<dbReference type="InterPro" id="IPR035929">
    <property type="entry name" value="CoaB-like_sf"/>
</dbReference>
<dbReference type="Gene3D" id="3.40.50.10300">
    <property type="entry name" value="CoaB-like"/>
    <property type="match status" value="1"/>
</dbReference>
<dbReference type="Proteomes" id="UP000885779">
    <property type="component" value="Unassembled WGS sequence"/>
</dbReference>
<feature type="domain" description="DNA/pantothenate metabolism flavoprotein C-terminal" evidence="1">
    <location>
        <begin position="141"/>
        <end position="298"/>
    </location>
</feature>
<dbReference type="InterPro" id="IPR007085">
    <property type="entry name" value="DNA/pantothenate-metab_flavo_C"/>
</dbReference>
<evidence type="ECO:0000259" key="1">
    <source>
        <dbReference type="Pfam" id="PF04127"/>
    </source>
</evidence>
<protein>
    <submittedName>
        <fullName evidence="2">Phosphopantothenoylcysteine decarboxylase</fullName>
    </submittedName>
</protein>
<organism evidence="2">
    <name type="scientific">Caldithrix abyssi</name>
    <dbReference type="NCBI Taxonomy" id="187145"/>
    <lineage>
        <taxon>Bacteria</taxon>
        <taxon>Pseudomonadati</taxon>
        <taxon>Calditrichota</taxon>
        <taxon>Calditrichia</taxon>
        <taxon>Calditrichales</taxon>
        <taxon>Calditrichaceae</taxon>
        <taxon>Caldithrix</taxon>
    </lineage>
</organism>
<dbReference type="SUPFAM" id="SSF102645">
    <property type="entry name" value="CoaB-like"/>
    <property type="match status" value="1"/>
</dbReference>
<dbReference type="AlphaFoldDB" id="A0A7V4U3S2"/>
<evidence type="ECO:0000313" key="2">
    <source>
        <dbReference type="EMBL" id="HGY57133.1"/>
    </source>
</evidence>
<sequence length="298" mass="32928">MDVICLDRTDSRLFFAADFLTYLNDSGYQVGIVPSSKQADSYPAFLRHFPHLRIMDAGAEEKAALYIVFTDTPQDVQDKNRPPQTLFFPLIPKKKKSDWNSVWAETVIPLGDDPNVSRPVCVGDYLSACDMLERAMGRAPLQGKRLLVSAGPTVEDIDPVRFITNRSSGKMGIAVARAAYRLGARVTLVLGPAIAAVPPYLKVVPVRSAEQMASAVLAVFPEHDAYIAAAAVADFTPQQKAEHKIKKSQSGLSIQLKRTTDILEALKQRREDQLVVGFSMETENLLENSLKKLKKKNL</sequence>
<gene>
    <name evidence="2" type="ORF">ENK44_15600</name>
</gene>
<accession>A0A7V4U3S2</accession>
<reference evidence="2" key="1">
    <citation type="journal article" date="2020" name="mSystems">
        <title>Genome- and Community-Level Interaction Insights into Carbon Utilization and Element Cycling Functions of Hydrothermarchaeota in Hydrothermal Sediment.</title>
        <authorList>
            <person name="Zhou Z."/>
            <person name="Liu Y."/>
            <person name="Xu W."/>
            <person name="Pan J."/>
            <person name="Luo Z.H."/>
            <person name="Li M."/>
        </authorList>
    </citation>
    <scope>NUCLEOTIDE SEQUENCE [LARGE SCALE GENOMIC DNA]</scope>
    <source>
        <strain evidence="2">HyVt-577</strain>
    </source>
</reference>
<dbReference type="GO" id="GO:0003824">
    <property type="term" value="F:catalytic activity"/>
    <property type="evidence" value="ECO:0007669"/>
    <property type="project" value="UniProtKB-ARBA"/>
</dbReference>
<dbReference type="Pfam" id="PF04127">
    <property type="entry name" value="DFP"/>
    <property type="match status" value="1"/>
</dbReference>
<proteinExistence type="predicted"/>
<dbReference type="EMBL" id="DRQG01000146">
    <property type="protein sequence ID" value="HGY57133.1"/>
    <property type="molecule type" value="Genomic_DNA"/>
</dbReference>
<dbReference type="GO" id="GO:0015937">
    <property type="term" value="P:coenzyme A biosynthetic process"/>
    <property type="evidence" value="ECO:0007669"/>
    <property type="project" value="UniProtKB-ARBA"/>
</dbReference>
<name>A0A7V4U3S2_CALAY</name>
<feature type="non-terminal residue" evidence="2">
    <location>
        <position position="298"/>
    </location>
</feature>
<comment type="caution">
    <text evidence="2">The sequence shown here is derived from an EMBL/GenBank/DDBJ whole genome shotgun (WGS) entry which is preliminary data.</text>
</comment>